<dbReference type="PATRIC" id="fig|243160.12.peg.3781"/>
<dbReference type="KEGG" id="bma:BMAA0280"/>
<reference evidence="7 8" key="1">
    <citation type="journal article" date="2004" name="Proc. Natl. Acad. Sci. U.S.A.">
        <title>Structural flexibility in the Burkholderia mallei genome.</title>
        <authorList>
            <person name="Nierman W.C."/>
            <person name="DeShazer D."/>
            <person name="Kim H.S."/>
            <person name="Tettelin H."/>
            <person name="Nelson K.E."/>
            <person name="Feldblyum T."/>
            <person name="Ulrich R.L."/>
            <person name="Ronning C.M."/>
            <person name="Brinkac L.M."/>
            <person name="Daugherty S.C."/>
            <person name="Davidsen T.D."/>
            <person name="Deboy R.T."/>
            <person name="Dimitrov G."/>
            <person name="Dodson R.J."/>
            <person name="Durkin A.S."/>
            <person name="Gwinn M.L."/>
            <person name="Haft D.H."/>
            <person name="Khouri H."/>
            <person name="Kolonay J.F."/>
            <person name="Madupu R."/>
            <person name="Mohammoud Y."/>
            <person name="Nelson W.C."/>
            <person name="Radune D."/>
            <person name="Romero C.M."/>
            <person name="Sarria S."/>
            <person name="Selengut J."/>
            <person name="Shamblin C."/>
            <person name="Sullivan S.A."/>
            <person name="White O."/>
            <person name="Yu Y."/>
            <person name="Zafar N."/>
            <person name="Zhou L."/>
            <person name="Fraser C.M."/>
        </authorList>
    </citation>
    <scope>NUCLEOTIDE SEQUENCE [LARGE SCALE GENOMIC DNA]</scope>
    <source>
        <strain evidence="7 8">ATCC 23344</strain>
    </source>
</reference>
<dbReference type="Pfam" id="PF01810">
    <property type="entry name" value="LysE"/>
    <property type="match status" value="1"/>
</dbReference>
<dbReference type="GO" id="GO:0005886">
    <property type="term" value="C:plasma membrane"/>
    <property type="evidence" value="ECO:0007669"/>
    <property type="project" value="UniProtKB-SubCell"/>
</dbReference>
<feature type="transmembrane region" description="Helical" evidence="6">
    <location>
        <begin position="52"/>
        <end position="76"/>
    </location>
</feature>
<evidence type="ECO:0000256" key="1">
    <source>
        <dbReference type="ARBA" id="ARBA00004651"/>
    </source>
</evidence>
<protein>
    <submittedName>
        <fullName evidence="7">Membrane protein</fullName>
    </submittedName>
</protein>
<keyword evidence="3 6" id="KW-0812">Transmembrane</keyword>
<evidence type="ECO:0000256" key="2">
    <source>
        <dbReference type="ARBA" id="ARBA00022475"/>
    </source>
</evidence>
<organism evidence="7 8">
    <name type="scientific">Burkholderia mallei (strain ATCC 23344)</name>
    <dbReference type="NCBI Taxonomy" id="243160"/>
    <lineage>
        <taxon>Bacteria</taxon>
        <taxon>Pseudomonadati</taxon>
        <taxon>Pseudomonadota</taxon>
        <taxon>Betaproteobacteria</taxon>
        <taxon>Burkholderiales</taxon>
        <taxon>Burkholderiaceae</taxon>
        <taxon>Burkholderia</taxon>
        <taxon>pseudomallei group</taxon>
    </lineage>
</organism>
<dbReference type="HOGENOM" id="CLU_079569_1_1_4"/>
<dbReference type="Proteomes" id="UP000006693">
    <property type="component" value="Chromosome 2"/>
</dbReference>
<keyword evidence="2" id="KW-1003">Cell membrane</keyword>
<sequence length="208" mass="21603">MVNQVDLVSETLRSLVALLFAAAVVMGSPGPSTVSATAMGASYGVRRSLKYAWGLIAGTVAVLLLVSTGVTAFVMSMPSAARILNIVSALYILYLAYRIATAPPLDKRAENLSSPAFKGGFLLAVANPKAYIAIGAVFAGTTLVATDYGLDAAAKIVLLSVMIVIIHLGWLLAGVSLSRFLHDPVASRIINVSLAAILAIVSLIALFE</sequence>
<dbReference type="PANTHER" id="PTHR30086">
    <property type="entry name" value="ARGININE EXPORTER PROTEIN ARGO"/>
    <property type="match status" value="1"/>
</dbReference>
<feature type="transmembrane region" description="Helical" evidence="6">
    <location>
        <begin position="189"/>
        <end position="207"/>
    </location>
</feature>
<dbReference type="InterPro" id="IPR001123">
    <property type="entry name" value="LeuE-type"/>
</dbReference>
<proteinExistence type="predicted"/>
<evidence type="ECO:0000313" key="7">
    <source>
        <dbReference type="EMBL" id="AAU46220.1"/>
    </source>
</evidence>
<keyword evidence="5 6" id="KW-0472">Membrane</keyword>
<keyword evidence="8" id="KW-1185">Reference proteome</keyword>
<feature type="transmembrane region" description="Helical" evidence="6">
    <location>
        <begin position="120"/>
        <end position="144"/>
    </location>
</feature>
<name>A0A0H2WBP5_BURMA</name>
<evidence type="ECO:0000256" key="6">
    <source>
        <dbReference type="SAM" id="Phobius"/>
    </source>
</evidence>
<feature type="transmembrane region" description="Helical" evidence="6">
    <location>
        <begin position="156"/>
        <end position="177"/>
    </location>
</feature>
<dbReference type="PANTHER" id="PTHR30086:SF20">
    <property type="entry name" value="ARGININE EXPORTER PROTEIN ARGO-RELATED"/>
    <property type="match status" value="1"/>
</dbReference>
<evidence type="ECO:0000256" key="5">
    <source>
        <dbReference type="ARBA" id="ARBA00023136"/>
    </source>
</evidence>
<comment type="subcellular location">
    <subcellularLocation>
        <location evidence="1">Cell membrane</location>
        <topology evidence="1">Multi-pass membrane protein</topology>
    </subcellularLocation>
</comment>
<evidence type="ECO:0000256" key="4">
    <source>
        <dbReference type="ARBA" id="ARBA00022989"/>
    </source>
</evidence>
<gene>
    <name evidence="7" type="ordered locus">BMAA0280</name>
</gene>
<dbReference type="eggNOG" id="COG1280">
    <property type="taxonomic scope" value="Bacteria"/>
</dbReference>
<dbReference type="AlphaFoldDB" id="A0A0H2WBP5"/>
<keyword evidence="4 6" id="KW-1133">Transmembrane helix</keyword>
<accession>A0A0H2WBP5</accession>
<dbReference type="GO" id="GO:0015171">
    <property type="term" value="F:amino acid transmembrane transporter activity"/>
    <property type="evidence" value="ECO:0007669"/>
    <property type="project" value="TreeGrafter"/>
</dbReference>
<feature type="transmembrane region" description="Helical" evidence="6">
    <location>
        <begin position="83"/>
        <end position="100"/>
    </location>
</feature>
<evidence type="ECO:0000256" key="3">
    <source>
        <dbReference type="ARBA" id="ARBA00022692"/>
    </source>
</evidence>
<dbReference type="EMBL" id="CP000011">
    <property type="protein sequence ID" value="AAU46220.1"/>
    <property type="molecule type" value="Genomic_DNA"/>
</dbReference>
<evidence type="ECO:0000313" key="8">
    <source>
        <dbReference type="Proteomes" id="UP000006693"/>
    </source>
</evidence>